<dbReference type="GO" id="GO:0016853">
    <property type="term" value="F:isomerase activity"/>
    <property type="evidence" value="ECO:0007669"/>
    <property type="project" value="UniProtKB-KW"/>
</dbReference>
<evidence type="ECO:0000259" key="16">
    <source>
        <dbReference type="Pfam" id="PF02737"/>
    </source>
</evidence>
<evidence type="ECO:0000256" key="3">
    <source>
        <dbReference type="ARBA" id="ARBA00008750"/>
    </source>
</evidence>
<evidence type="ECO:0000256" key="8">
    <source>
        <dbReference type="ARBA" id="ARBA00023098"/>
    </source>
</evidence>
<dbReference type="InterPro" id="IPR006176">
    <property type="entry name" value="3-OHacyl-CoA_DH_NAD-bd"/>
</dbReference>
<dbReference type="Gene3D" id="3.40.50.720">
    <property type="entry name" value="NAD(P)-binding Rossmann-like Domain"/>
    <property type="match status" value="1"/>
</dbReference>
<dbReference type="FunFam" id="1.10.1040.50:FF:000006">
    <property type="entry name" value="Peroxisomal bifunctional enzyme"/>
    <property type="match status" value="1"/>
</dbReference>
<evidence type="ECO:0000256" key="4">
    <source>
        <dbReference type="ARBA" id="ARBA00022832"/>
    </source>
</evidence>
<dbReference type="RefSeq" id="WP_043917240.1">
    <property type="nucleotide sequence ID" value="NZ_FZPF01000001.1"/>
</dbReference>
<evidence type="ECO:0000313" key="17">
    <source>
        <dbReference type="EMBL" id="KIT17865.1"/>
    </source>
</evidence>
<evidence type="ECO:0000256" key="1">
    <source>
        <dbReference type="ARBA" id="ARBA00004275"/>
    </source>
</evidence>
<evidence type="ECO:0000256" key="14">
    <source>
        <dbReference type="RuleBase" id="RU003707"/>
    </source>
</evidence>
<dbReference type="Gene3D" id="1.10.1040.50">
    <property type="match status" value="1"/>
</dbReference>
<dbReference type="OrthoDB" id="9771883at2"/>
<dbReference type="InterPro" id="IPR008927">
    <property type="entry name" value="6-PGluconate_DH-like_C_sf"/>
</dbReference>
<dbReference type="InterPro" id="IPR029045">
    <property type="entry name" value="ClpP/crotonase-like_dom_sf"/>
</dbReference>
<sequence>MDPVRTEIEGRVAVVTIDNPPVNALSAAVRAGLAAAIADAERGPAEAILILGAGRLFIGGADISEFGKPPVEPFLPDVIAAIEACPKPVVAAIHGTSLGGGLEVALGCHYRLAMPGTKLGLPEVTLGILPGSGGTQRTPRLTGLRAAAEMITGGRPVGAEAAREMGLIDRIGEGEVRTAGLAYAEELAGSAPRPTGGMAAPEAEDLSDLRKTLQARARGQVAPLVALEAVETSARLPFADGLAEERRLFHHLMETPQRAGLIHAFFAERAVAKVPGIKGVAPRDIGHVGIVGGGTMGSGIATAALLSGLRVTLVERDTDALDRARATIGKNLDAAEKRGKLKDRAAVEGALTLALDYDALSEADLAVEAVFEAMDVKREVFAALDAAMRPGAVLATNTSYLDVNEIAAATSRPADVIGLHFFSPAHVMKLLEVVVADETAPDVVATGFALAKRLGKIAVRAGVCDGFIGNRILSAYRAAADHMVLDGASPYQVDRAIRGFGFPMGPYQVSDLAGLDIGFMTRERKAATAHPKDRRPVFADALYHAGQLGRKAGRGYYDYSDDPKGREDPEVARIVAEAQEGQRAFTDEEIVRRYMAAMVNESARVVDEGIAARPLDVDVVLLHGYGFPRHRGGPMHWADAEGMDRILADIRAFAEEDDHFWRPAPLLERLVAEGRTFADLNTGGRA</sequence>
<dbReference type="SUPFAM" id="SSF51735">
    <property type="entry name" value="NAD(P)-binding Rossmann-fold domains"/>
    <property type="match status" value="1"/>
</dbReference>
<evidence type="ECO:0000256" key="10">
    <source>
        <dbReference type="ARBA" id="ARBA00023235"/>
    </source>
</evidence>
<name>A0A0D1EQI3_9RHOB</name>
<keyword evidence="6" id="KW-0560">Oxidoreductase</keyword>
<keyword evidence="9" id="KW-0576">Peroxisome</keyword>
<evidence type="ECO:0000256" key="12">
    <source>
        <dbReference type="ARBA" id="ARBA00023268"/>
    </source>
</evidence>
<comment type="caution">
    <text evidence="17">The sequence shown here is derived from an EMBL/GenBank/DDBJ whole genome shotgun (WGS) entry which is preliminary data.</text>
</comment>
<feature type="domain" description="3-hydroxyacyl-CoA dehydrogenase C-terminal" evidence="15">
    <location>
        <begin position="590"/>
        <end position="675"/>
    </location>
</feature>
<dbReference type="UniPathway" id="UPA00659"/>
<dbReference type="InterPro" id="IPR036291">
    <property type="entry name" value="NAD(P)-bd_dom_sf"/>
</dbReference>
<dbReference type="AlphaFoldDB" id="A0A0D1EQI3"/>
<dbReference type="GO" id="GO:0070403">
    <property type="term" value="F:NAD+ binding"/>
    <property type="evidence" value="ECO:0007669"/>
    <property type="project" value="InterPro"/>
</dbReference>
<dbReference type="Pfam" id="PF00378">
    <property type="entry name" value="ECH_1"/>
    <property type="match status" value="1"/>
</dbReference>
<dbReference type="GO" id="GO:0003857">
    <property type="term" value="F:(3S)-3-hydroxyacyl-CoA dehydrogenase (NAD+) activity"/>
    <property type="evidence" value="ECO:0007669"/>
    <property type="project" value="UniProtKB-EC"/>
</dbReference>
<evidence type="ECO:0000256" key="9">
    <source>
        <dbReference type="ARBA" id="ARBA00023140"/>
    </source>
</evidence>
<organism evidence="17 18">
    <name type="scientific">Jannaschia aquimarina</name>
    <dbReference type="NCBI Taxonomy" id="935700"/>
    <lineage>
        <taxon>Bacteria</taxon>
        <taxon>Pseudomonadati</taxon>
        <taxon>Pseudomonadota</taxon>
        <taxon>Alphaproteobacteria</taxon>
        <taxon>Rhodobacterales</taxon>
        <taxon>Roseobacteraceae</taxon>
        <taxon>Jannaschia</taxon>
    </lineage>
</organism>
<comment type="pathway">
    <text evidence="2">Lipid metabolism; fatty acid beta-oxidation.</text>
</comment>
<reference evidence="17 18" key="1">
    <citation type="submission" date="2015-02" db="EMBL/GenBank/DDBJ databases">
        <title>Genome Sequence of Jannaschia aquimarina DSM28248, a member of the Roseobacter clade.</title>
        <authorList>
            <person name="Voget S."/>
            <person name="Daniel R."/>
        </authorList>
    </citation>
    <scope>NUCLEOTIDE SEQUENCE [LARGE SCALE GENOMIC DNA]</scope>
    <source>
        <strain evidence="17 18">GSW-M26</strain>
    </source>
</reference>
<dbReference type="PROSITE" id="PS00166">
    <property type="entry name" value="ENOYL_COA_HYDRATASE"/>
    <property type="match status" value="1"/>
</dbReference>
<comment type="similarity">
    <text evidence="3">In the N-terminal section; belongs to the enoyl-CoA hydratase/isomerase family.</text>
</comment>
<dbReference type="STRING" id="935700.jaqu_03730"/>
<accession>A0A0D1EQI3</accession>
<dbReference type="Gene3D" id="3.90.226.10">
    <property type="entry name" value="2-enoyl-CoA Hydratase, Chain A, domain 1"/>
    <property type="match status" value="1"/>
</dbReference>
<keyword evidence="12" id="KW-0511">Multifunctional enzyme</keyword>
<dbReference type="GO" id="GO:0004300">
    <property type="term" value="F:enoyl-CoA hydratase activity"/>
    <property type="evidence" value="ECO:0007669"/>
    <property type="project" value="UniProtKB-ARBA"/>
</dbReference>
<evidence type="ECO:0000256" key="6">
    <source>
        <dbReference type="ARBA" id="ARBA00023002"/>
    </source>
</evidence>
<keyword evidence="5" id="KW-0442">Lipid degradation</keyword>
<dbReference type="InterPro" id="IPR001753">
    <property type="entry name" value="Enoyl-CoA_hydra/iso"/>
</dbReference>
<evidence type="ECO:0000256" key="7">
    <source>
        <dbReference type="ARBA" id="ARBA00023027"/>
    </source>
</evidence>
<comment type="catalytic activity">
    <reaction evidence="13">
        <text>a (3S)-3-hydroxyacyl-CoA + NAD(+) = a 3-oxoacyl-CoA + NADH + H(+)</text>
        <dbReference type="Rhea" id="RHEA:22432"/>
        <dbReference type="ChEBI" id="CHEBI:15378"/>
        <dbReference type="ChEBI" id="CHEBI:57318"/>
        <dbReference type="ChEBI" id="CHEBI:57540"/>
        <dbReference type="ChEBI" id="CHEBI:57945"/>
        <dbReference type="ChEBI" id="CHEBI:90726"/>
        <dbReference type="EC" id="1.1.1.35"/>
    </reaction>
</comment>
<dbReference type="CDD" id="cd06558">
    <property type="entry name" value="crotonase-like"/>
    <property type="match status" value="1"/>
</dbReference>
<dbReference type="GO" id="GO:0006635">
    <property type="term" value="P:fatty acid beta-oxidation"/>
    <property type="evidence" value="ECO:0007669"/>
    <property type="project" value="UniProtKB-UniPathway"/>
</dbReference>
<keyword evidence="7" id="KW-0520">NAD</keyword>
<evidence type="ECO:0000256" key="13">
    <source>
        <dbReference type="ARBA" id="ARBA00049556"/>
    </source>
</evidence>
<dbReference type="PANTHER" id="PTHR23309:SF51">
    <property type="entry name" value="3-HYDROXYACYL-COA DEHYDROGENASE-RELATED"/>
    <property type="match status" value="1"/>
</dbReference>
<dbReference type="SUPFAM" id="SSF52096">
    <property type="entry name" value="ClpP/crotonase"/>
    <property type="match status" value="1"/>
</dbReference>
<gene>
    <name evidence="17" type="primary">fadB</name>
    <name evidence="17" type="ORF">jaqu_03730</name>
</gene>
<keyword evidence="4" id="KW-0276">Fatty acid metabolism</keyword>
<dbReference type="SUPFAM" id="SSF48179">
    <property type="entry name" value="6-phosphogluconate dehydrogenase C-terminal domain-like"/>
    <property type="match status" value="2"/>
</dbReference>
<dbReference type="Proteomes" id="UP000032232">
    <property type="component" value="Unassembled WGS sequence"/>
</dbReference>
<evidence type="ECO:0000256" key="11">
    <source>
        <dbReference type="ARBA" id="ARBA00023239"/>
    </source>
</evidence>
<dbReference type="FunFam" id="3.40.50.720:FF:000009">
    <property type="entry name" value="Fatty oxidation complex, alpha subunit"/>
    <property type="match status" value="1"/>
</dbReference>
<dbReference type="InterPro" id="IPR018376">
    <property type="entry name" value="Enoyl-CoA_hyd/isom_CS"/>
</dbReference>
<dbReference type="PATRIC" id="fig|935700.4.peg.401"/>
<evidence type="ECO:0000259" key="15">
    <source>
        <dbReference type="Pfam" id="PF00725"/>
    </source>
</evidence>
<comment type="similarity">
    <text evidence="14">Belongs to the enoyl-CoA hydratase/isomerase family.</text>
</comment>
<comment type="subcellular location">
    <subcellularLocation>
        <location evidence="1">Peroxisome</location>
    </subcellularLocation>
</comment>
<keyword evidence="10" id="KW-0413">Isomerase</keyword>
<dbReference type="Pfam" id="PF02737">
    <property type="entry name" value="3HCDH_N"/>
    <property type="match status" value="1"/>
</dbReference>
<protein>
    <submittedName>
        <fullName evidence="17">FadB protein</fullName>
    </submittedName>
</protein>
<feature type="domain" description="3-hydroxyacyl-CoA dehydrogenase NAD binding" evidence="16">
    <location>
        <begin position="287"/>
        <end position="461"/>
    </location>
</feature>
<evidence type="ECO:0000256" key="5">
    <source>
        <dbReference type="ARBA" id="ARBA00022963"/>
    </source>
</evidence>
<dbReference type="Pfam" id="PF00725">
    <property type="entry name" value="3HCDH"/>
    <property type="match status" value="2"/>
</dbReference>
<proteinExistence type="inferred from homology"/>
<dbReference type="PANTHER" id="PTHR23309">
    <property type="entry name" value="3-HYDROXYACYL-COA DEHYROGENASE"/>
    <property type="match status" value="1"/>
</dbReference>
<keyword evidence="8" id="KW-0443">Lipid metabolism</keyword>
<keyword evidence="11" id="KW-0456">Lyase</keyword>
<keyword evidence="18" id="KW-1185">Reference proteome</keyword>
<dbReference type="EMBL" id="JYFE01000012">
    <property type="protein sequence ID" value="KIT17865.1"/>
    <property type="molecule type" value="Genomic_DNA"/>
</dbReference>
<evidence type="ECO:0000313" key="18">
    <source>
        <dbReference type="Proteomes" id="UP000032232"/>
    </source>
</evidence>
<evidence type="ECO:0000256" key="2">
    <source>
        <dbReference type="ARBA" id="ARBA00005005"/>
    </source>
</evidence>
<dbReference type="InterPro" id="IPR006108">
    <property type="entry name" value="3HC_DH_C"/>
</dbReference>
<feature type="domain" description="3-hydroxyacyl-CoA dehydrogenase C-terminal" evidence="15">
    <location>
        <begin position="466"/>
        <end position="559"/>
    </location>
</feature>